<keyword evidence="5" id="KW-1185">Reference proteome</keyword>
<dbReference type="GO" id="GO:0005085">
    <property type="term" value="F:guanyl-nucleotide exchange factor activity"/>
    <property type="evidence" value="ECO:0007669"/>
    <property type="project" value="InterPro"/>
</dbReference>
<dbReference type="Pfam" id="PF25555">
    <property type="entry name" value="RAB3A-like_C"/>
    <property type="match status" value="1"/>
</dbReference>
<dbReference type="Pfam" id="PF06428">
    <property type="entry name" value="Sec2p"/>
    <property type="match status" value="1"/>
</dbReference>
<reference evidence="4" key="1">
    <citation type="journal article" date="2020" name="Microb. Genom.">
        <title>Genetic diversity of clinical and environmental Mucorales isolates obtained from an investigation of mucormycosis cases among solid organ transplant recipients.</title>
        <authorList>
            <person name="Nguyen M.H."/>
            <person name="Kaul D."/>
            <person name="Muto C."/>
            <person name="Cheng S.J."/>
            <person name="Richter R.A."/>
            <person name="Bruno V.M."/>
            <person name="Liu G."/>
            <person name="Beyhan S."/>
            <person name="Sundermann A.J."/>
            <person name="Mounaud S."/>
            <person name="Pasculle A.W."/>
            <person name="Nierman W.C."/>
            <person name="Driscoll E."/>
            <person name="Cumbie R."/>
            <person name="Clancy C.J."/>
            <person name="Dupont C.L."/>
        </authorList>
    </citation>
    <scope>NUCLEOTIDE SEQUENCE</scope>
    <source>
        <strain evidence="4">GL11</strain>
    </source>
</reference>
<proteinExistence type="predicted"/>
<dbReference type="InterPro" id="IPR009449">
    <property type="entry name" value="Sec2_N"/>
</dbReference>
<dbReference type="OrthoDB" id="5560525at2759"/>
<dbReference type="GO" id="GO:0070319">
    <property type="term" value="C:Golgi to plasma membrane transport vesicle"/>
    <property type="evidence" value="ECO:0007669"/>
    <property type="project" value="TreeGrafter"/>
</dbReference>
<comment type="caution">
    <text evidence="4">The sequence shown here is derived from an EMBL/GenBank/DDBJ whole genome shotgun (WGS) entry which is preliminary data.</text>
</comment>
<dbReference type="AlphaFoldDB" id="A0A9P6XJI7"/>
<keyword evidence="1 2" id="KW-0175">Coiled coil</keyword>
<dbReference type="EMBL" id="JAANQT010000070">
    <property type="protein sequence ID" value="KAG1315025.1"/>
    <property type="molecule type" value="Genomic_DNA"/>
</dbReference>
<evidence type="ECO:0000313" key="4">
    <source>
        <dbReference type="EMBL" id="KAG1315025.1"/>
    </source>
</evidence>
<dbReference type="PANTHER" id="PTHR14430:SF0">
    <property type="entry name" value="SEC2P DOMAIN-CONTAINING PROTEIN"/>
    <property type="match status" value="1"/>
</dbReference>
<dbReference type="PANTHER" id="PTHR14430">
    <property type="entry name" value="RABIN3-RELATED"/>
    <property type="match status" value="1"/>
</dbReference>
<feature type="domain" description="GDP/GTP exchange factor Sec2 N-terminal" evidence="3">
    <location>
        <begin position="65"/>
        <end position="167"/>
    </location>
</feature>
<dbReference type="CDD" id="cd21044">
    <property type="entry name" value="Rab11BD_RAB3IP_like"/>
    <property type="match status" value="1"/>
</dbReference>
<dbReference type="GO" id="GO:0006887">
    <property type="term" value="P:exocytosis"/>
    <property type="evidence" value="ECO:0007669"/>
    <property type="project" value="TreeGrafter"/>
</dbReference>
<evidence type="ECO:0000256" key="2">
    <source>
        <dbReference type="SAM" id="Coils"/>
    </source>
</evidence>
<accession>A0A9P6XJI7</accession>
<evidence type="ECO:0000256" key="1">
    <source>
        <dbReference type="ARBA" id="ARBA00023054"/>
    </source>
</evidence>
<evidence type="ECO:0000313" key="5">
    <source>
        <dbReference type="Proteomes" id="UP000716291"/>
    </source>
</evidence>
<organism evidence="4 5">
    <name type="scientific">Rhizopus oryzae</name>
    <name type="common">Mucormycosis agent</name>
    <name type="synonym">Rhizopus arrhizus var. delemar</name>
    <dbReference type="NCBI Taxonomy" id="64495"/>
    <lineage>
        <taxon>Eukaryota</taxon>
        <taxon>Fungi</taxon>
        <taxon>Fungi incertae sedis</taxon>
        <taxon>Mucoromycota</taxon>
        <taxon>Mucoromycotina</taxon>
        <taxon>Mucoromycetes</taxon>
        <taxon>Mucorales</taxon>
        <taxon>Mucorineae</taxon>
        <taxon>Rhizopodaceae</taxon>
        <taxon>Rhizopus</taxon>
    </lineage>
</organism>
<evidence type="ECO:0000259" key="3">
    <source>
        <dbReference type="Pfam" id="PF06428"/>
    </source>
</evidence>
<name>A0A9P6XJI7_RHIOR</name>
<dbReference type="GO" id="GO:0051286">
    <property type="term" value="C:cell tip"/>
    <property type="evidence" value="ECO:0007669"/>
    <property type="project" value="TreeGrafter"/>
</dbReference>
<dbReference type="Gene3D" id="6.10.140.910">
    <property type="match status" value="1"/>
</dbReference>
<protein>
    <recommendedName>
        <fullName evidence="3">GDP/GTP exchange factor Sec2 N-terminal domain-containing protein</fullName>
    </recommendedName>
</protein>
<dbReference type="Proteomes" id="UP000716291">
    <property type="component" value="Unassembled WGS sequence"/>
</dbReference>
<dbReference type="InterPro" id="IPR040351">
    <property type="entry name" value="RAB3IL/RAB3IP/Sec2"/>
</dbReference>
<feature type="coiled-coil region" evidence="2">
    <location>
        <begin position="66"/>
        <end position="178"/>
    </location>
</feature>
<sequence length="362" mass="41765">MSWKRIQHNPVIIIDPVQDKSASALAPPQMIYSSSLLSTPSFSSSVSTLSSLQSIPSIEFANTKIIQKQVQQIEELRQDLVILNQKYVQQIERSEEAEQKKAEVENEIEDLSHQLFEQANAMVAKEKKAQLLSEQKLAETQKELNKVQNELQEKRSQLKQIREKLEKKDQVAINHEEKEIVDPQWLHLFKEVVEAASGTPFELVLRMPFLKLCLAMDVQPCLYSGIGFSKSTIKRLLGSIVYQPCFIENATSFQAQHQESTKKSSLLTRFLPSLGLYCYGCGSKMYKRAELFRFKLKEQDIDWQYIDYACRNRLVAVCDFYAFIRHVRSGLQATKDLNSLFEECFKLRLAMFYARSGMSIKR</sequence>
<gene>
    <name evidence="4" type="ORF">G6F64_000994</name>
</gene>
<dbReference type="SUPFAM" id="SSF144284">
    <property type="entry name" value="Sec2 N-terminal region"/>
    <property type="match status" value="1"/>
</dbReference>